<protein>
    <submittedName>
        <fullName evidence="2">Uncharacterized protein</fullName>
    </submittedName>
</protein>
<dbReference type="AlphaFoldDB" id="A0A2P2KNK9"/>
<proteinExistence type="predicted"/>
<organism evidence="2">
    <name type="scientific">Rhizophora mucronata</name>
    <name type="common">Asiatic mangrove</name>
    <dbReference type="NCBI Taxonomy" id="61149"/>
    <lineage>
        <taxon>Eukaryota</taxon>
        <taxon>Viridiplantae</taxon>
        <taxon>Streptophyta</taxon>
        <taxon>Embryophyta</taxon>
        <taxon>Tracheophyta</taxon>
        <taxon>Spermatophyta</taxon>
        <taxon>Magnoliopsida</taxon>
        <taxon>eudicotyledons</taxon>
        <taxon>Gunneridae</taxon>
        <taxon>Pentapetalae</taxon>
        <taxon>rosids</taxon>
        <taxon>fabids</taxon>
        <taxon>Malpighiales</taxon>
        <taxon>Rhizophoraceae</taxon>
        <taxon>Rhizophora</taxon>
    </lineage>
</organism>
<reference evidence="2" key="1">
    <citation type="submission" date="2018-02" db="EMBL/GenBank/DDBJ databases">
        <title>Rhizophora mucronata_Transcriptome.</title>
        <authorList>
            <person name="Meera S.P."/>
            <person name="Sreeshan A."/>
            <person name="Augustine A."/>
        </authorList>
    </citation>
    <scope>NUCLEOTIDE SEQUENCE</scope>
    <source>
        <tissue evidence="2">Leaf</tissue>
    </source>
</reference>
<accession>A0A2P2KNK9</accession>
<evidence type="ECO:0000256" key="1">
    <source>
        <dbReference type="SAM" id="MobiDB-lite"/>
    </source>
</evidence>
<evidence type="ECO:0000313" key="2">
    <source>
        <dbReference type="EMBL" id="MBX07297.1"/>
    </source>
</evidence>
<feature type="compositionally biased region" description="Polar residues" evidence="1">
    <location>
        <begin position="15"/>
        <end position="34"/>
    </location>
</feature>
<name>A0A2P2KNK9_RHIMU</name>
<dbReference type="EMBL" id="GGEC01026813">
    <property type="protein sequence ID" value="MBX07297.1"/>
    <property type="molecule type" value="Transcribed_RNA"/>
</dbReference>
<sequence length="34" mass="3766">MEPTMAASAMLRSLKQFSQHSAPRQSSLPAKNYT</sequence>
<feature type="region of interest" description="Disordered" evidence="1">
    <location>
        <begin position="1"/>
        <end position="34"/>
    </location>
</feature>